<comment type="caution">
    <text evidence="1">The sequence shown here is derived from an EMBL/GenBank/DDBJ whole genome shotgun (WGS) entry which is preliminary data.</text>
</comment>
<proteinExistence type="predicted"/>
<accession>A0A9P6D8G3</accession>
<dbReference type="OrthoDB" id="3113380at2759"/>
<organism evidence="1 2">
    <name type="scientific">Pleurotus eryngii</name>
    <name type="common">Boletus of the steppes</name>
    <dbReference type="NCBI Taxonomy" id="5323"/>
    <lineage>
        <taxon>Eukaryota</taxon>
        <taxon>Fungi</taxon>
        <taxon>Dikarya</taxon>
        <taxon>Basidiomycota</taxon>
        <taxon>Agaricomycotina</taxon>
        <taxon>Agaricomycetes</taxon>
        <taxon>Agaricomycetidae</taxon>
        <taxon>Agaricales</taxon>
        <taxon>Pleurotineae</taxon>
        <taxon>Pleurotaceae</taxon>
        <taxon>Pleurotus</taxon>
    </lineage>
</organism>
<gene>
    <name evidence="1" type="ORF">BDN71DRAFT_1436720</name>
</gene>
<sequence length="104" mass="11438">MSAVLPLATMPPLVSIHCAMYMEVLHKQQLAAVSRLLHETQQQVQMLCDALRVKEASEKVYVELANAVQELLVDKVLGQMDDCAETAGLEIKEVDLVVSNVGTF</sequence>
<evidence type="ECO:0000313" key="2">
    <source>
        <dbReference type="Proteomes" id="UP000807025"/>
    </source>
</evidence>
<dbReference type="AlphaFoldDB" id="A0A9P6D8G3"/>
<keyword evidence="2" id="KW-1185">Reference proteome</keyword>
<dbReference type="Proteomes" id="UP000807025">
    <property type="component" value="Unassembled WGS sequence"/>
</dbReference>
<name>A0A9P6D8G3_PLEER</name>
<protein>
    <submittedName>
        <fullName evidence="1">Uncharacterized protein</fullName>
    </submittedName>
</protein>
<evidence type="ECO:0000313" key="1">
    <source>
        <dbReference type="EMBL" id="KAF9487599.1"/>
    </source>
</evidence>
<reference evidence="1" key="1">
    <citation type="submission" date="2020-11" db="EMBL/GenBank/DDBJ databases">
        <authorList>
            <consortium name="DOE Joint Genome Institute"/>
            <person name="Ahrendt S."/>
            <person name="Riley R."/>
            <person name="Andreopoulos W."/>
            <person name="Labutti K."/>
            <person name="Pangilinan J."/>
            <person name="Ruiz-Duenas F.J."/>
            <person name="Barrasa J.M."/>
            <person name="Sanchez-Garcia M."/>
            <person name="Camarero S."/>
            <person name="Miyauchi S."/>
            <person name="Serrano A."/>
            <person name="Linde D."/>
            <person name="Babiker R."/>
            <person name="Drula E."/>
            <person name="Ayuso-Fernandez I."/>
            <person name="Pacheco R."/>
            <person name="Padilla G."/>
            <person name="Ferreira P."/>
            <person name="Barriuso J."/>
            <person name="Kellner H."/>
            <person name="Castanera R."/>
            <person name="Alfaro M."/>
            <person name="Ramirez L."/>
            <person name="Pisabarro A.G."/>
            <person name="Kuo A."/>
            <person name="Tritt A."/>
            <person name="Lipzen A."/>
            <person name="He G."/>
            <person name="Yan M."/>
            <person name="Ng V."/>
            <person name="Cullen D."/>
            <person name="Martin F."/>
            <person name="Rosso M.-N."/>
            <person name="Henrissat B."/>
            <person name="Hibbett D."/>
            <person name="Martinez A.T."/>
            <person name="Grigoriev I.V."/>
        </authorList>
    </citation>
    <scope>NUCLEOTIDE SEQUENCE</scope>
    <source>
        <strain evidence="1">ATCC 90797</strain>
    </source>
</reference>
<dbReference type="EMBL" id="MU154763">
    <property type="protein sequence ID" value="KAF9487599.1"/>
    <property type="molecule type" value="Genomic_DNA"/>
</dbReference>